<reference evidence="2 3" key="1">
    <citation type="journal article" date="2015" name="Genome Announc.">
        <title>Virulence Factor Genes Detected in the Complete Genome Sequence of Corynebacterium uterequi DSM 45634, Isolated from the Uterus of a Maiden Mare.</title>
        <authorList>
            <person name="Ruckert C."/>
            <person name="Kriete M."/>
            <person name="Jaenicke S."/>
            <person name="Winkler A."/>
            <person name="Tauch A."/>
        </authorList>
    </citation>
    <scope>NUCLEOTIDE SEQUENCE [LARGE SCALE GENOMIC DNA]</scope>
    <source>
        <strain evidence="2 3">DSM 45634</strain>
    </source>
</reference>
<protein>
    <submittedName>
        <fullName evidence="2">Uncharacterized protein</fullName>
    </submittedName>
</protein>
<proteinExistence type="predicted"/>
<dbReference type="PATRIC" id="fig|1072256.5.peg.276"/>
<organism evidence="2 3">
    <name type="scientific">Corynebacterium uterequi</name>
    <dbReference type="NCBI Taxonomy" id="1072256"/>
    <lineage>
        <taxon>Bacteria</taxon>
        <taxon>Bacillati</taxon>
        <taxon>Actinomycetota</taxon>
        <taxon>Actinomycetes</taxon>
        <taxon>Mycobacteriales</taxon>
        <taxon>Corynebacteriaceae</taxon>
        <taxon>Corynebacterium</taxon>
    </lineage>
</organism>
<keyword evidence="1" id="KW-0472">Membrane</keyword>
<evidence type="ECO:0000313" key="2">
    <source>
        <dbReference type="EMBL" id="AKK10305.1"/>
    </source>
</evidence>
<gene>
    <name evidence="2" type="ORF">CUTER_01425</name>
</gene>
<keyword evidence="1" id="KW-1133">Transmembrane helix</keyword>
<dbReference type="EMBL" id="CP011546">
    <property type="protein sequence ID" value="AKK10305.1"/>
    <property type="molecule type" value="Genomic_DNA"/>
</dbReference>
<keyword evidence="1" id="KW-0812">Transmembrane</keyword>
<reference evidence="3" key="2">
    <citation type="submission" date="2015-05" db="EMBL/GenBank/DDBJ databases">
        <title>Complete genome sequence of Corynebacterium uterequi DSM 45634, isolated from the uterus of a maiden mare.</title>
        <authorList>
            <person name="Ruckert C."/>
            <person name="Albersmeier A."/>
            <person name="Winkler A."/>
            <person name="Tauch A."/>
        </authorList>
    </citation>
    <scope>NUCLEOTIDE SEQUENCE [LARGE SCALE GENOMIC DNA]</scope>
    <source>
        <strain evidence="3">DSM 45634</strain>
    </source>
</reference>
<evidence type="ECO:0000256" key="1">
    <source>
        <dbReference type="SAM" id="Phobius"/>
    </source>
</evidence>
<dbReference type="Proteomes" id="UP000035548">
    <property type="component" value="Chromosome"/>
</dbReference>
<keyword evidence="3" id="KW-1185">Reference proteome</keyword>
<feature type="transmembrane region" description="Helical" evidence="1">
    <location>
        <begin position="34"/>
        <end position="51"/>
    </location>
</feature>
<dbReference type="KEGG" id="cut:CUTER_01425"/>
<dbReference type="RefSeq" id="WP_047258923.1">
    <property type="nucleotide sequence ID" value="NZ_CP011546.1"/>
</dbReference>
<sequence length="65" mass="7239">MEKPLILAWSGWALCLLTALYIHGDLLLALKDTAVYLFGLLAFYVTIALVVKHRKQLNSTHPTTA</sequence>
<evidence type="ECO:0000313" key="3">
    <source>
        <dbReference type="Proteomes" id="UP000035548"/>
    </source>
</evidence>
<name>A0A0G3HC89_9CORY</name>
<dbReference type="AlphaFoldDB" id="A0A0G3HC89"/>
<accession>A0A0G3HC89</accession>